<dbReference type="EMBL" id="PDND01000003">
    <property type="protein sequence ID" value="PGH36820.1"/>
    <property type="molecule type" value="Genomic_DNA"/>
</dbReference>
<comment type="caution">
    <text evidence="1">The sequence shown here is derived from an EMBL/GenBank/DDBJ whole genome shotgun (WGS) entry which is preliminary data.</text>
</comment>
<name>A0A2B7ZU40_9EURO</name>
<proteinExistence type="predicted"/>
<dbReference type="Proteomes" id="UP000226031">
    <property type="component" value="Unassembled WGS sequence"/>
</dbReference>
<dbReference type="AlphaFoldDB" id="A0A2B7ZU40"/>
<accession>A0A2B7ZU40</accession>
<organism evidence="1 2">
    <name type="scientific">[Emmonsia] crescens</name>
    <dbReference type="NCBI Taxonomy" id="73230"/>
    <lineage>
        <taxon>Eukaryota</taxon>
        <taxon>Fungi</taxon>
        <taxon>Dikarya</taxon>
        <taxon>Ascomycota</taxon>
        <taxon>Pezizomycotina</taxon>
        <taxon>Eurotiomycetes</taxon>
        <taxon>Eurotiomycetidae</taxon>
        <taxon>Onygenales</taxon>
        <taxon>Ajellomycetaceae</taxon>
        <taxon>Emergomyces</taxon>
    </lineage>
</organism>
<evidence type="ECO:0000313" key="1">
    <source>
        <dbReference type="EMBL" id="PGH36820.1"/>
    </source>
</evidence>
<keyword evidence="2" id="KW-1185">Reference proteome</keyword>
<sequence>MTKSVLGSPLLTPASASDISTLSELIDTLPKDPHAKFALLTSRDDTEHPAEHTNLKAARELQTTTNKRAKQAAAGYAGGTCSLHLWETEVCGYSVNTSRYARLELKDNGGAIIVHPEHGLNGGKGINIDRTWEVKSQLPYVFLIDGNGKDNNVQFRYGAHFWMSNTERNKEHPGNPYCNQGGWDPRERGWYCKLGSTERRKQMDCYFPC</sequence>
<protein>
    <submittedName>
        <fullName evidence="1">Uncharacterized protein</fullName>
    </submittedName>
</protein>
<dbReference type="VEuPathDB" id="FungiDB:EMCG_04422"/>
<evidence type="ECO:0000313" key="2">
    <source>
        <dbReference type="Proteomes" id="UP000226031"/>
    </source>
</evidence>
<dbReference type="STRING" id="73230.A0A2B7ZU40"/>
<reference evidence="1 2" key="1">
    <citation type="submission" date="2017-10" db="EMBL/GenBank/DDBJ databases">
        <title>Comparative genomics in systemic dimorphic fungi from Ajellomycetaceae.</title>
        <authorList>
            <person name="Munoz J.F."/>
            <person name="Mcewen J.G."/>
            <person name="Clay O.K."/>
            <person name="Cuomo C.A."/>
        </authorList>
    </citation>
    <scope>NUCLEOTIDE SEQUENCE [LARGE SCALE GENOMIC DNA]</scope>
    <source>
        <strain evidence="1 2">UAMH4076</strain>
    </source>
</reference>
<gene>
    <name evidence="1" type="ORF">GX50_00277</name>
</gene>